<organism evidence="3">
    <name type="scientific">uncultured bacterium Ad_142_N07</name>
    <dbReference type="NCBI Taxonomy" id="1489286"/>
    <lineage>
        <taxon>Bacteria</taxon>
        <taxon>environmental samples</taxon>
    </lineage>
</organism>
<accession>A0A3Q8DCM0</accession>
<protein>
    <submittedName>
        <fullName evidence="3">Putative transposase</fullName>
    </submittedName>
</protein>
<feature type="domain" description="Transposase DDE" evidence="2">
    <location>
        <begin position="390"/>
        <end position="513"/>
    </location>
</feature>
<reference evidence="3" key="1">
    <citation type="submission" date="2017-12" db="EMBL/GenBank/DDBJ databases">
        <title>Uncultured bacterium Ad_142_N07 contig2 genomic sequence.</title>
        <authorList>
            <person name="Lee K.-T."/>
            <person name="Kim J.-Y."/>
            <person name="Kim Y.-J."/>
            <person name="Ahn J.-H."/>
            <person name="Park M.-N."/>
            <person name="Kim J.-H."/>
            <person name="Kim T.-H."/>
        </authorList>
    </citation>
    <scope>NUCLEOTIDE SEQUENCE</scope>
</reference>
<dbReference type="InterPro" id="IPR008490">
    <property type="entry name" value="Transposase_InsH_N"/>
</dbReference>
<dbReference type="NCBIfam" id="NF033551">
    <property type="entry name" value="transpos_IS1182"/>
    <property type="match status" value="1"/>
</dbReference>
<evidence type="ECO:0000313" key="3">
    <source>
        <dbReference type="EMBL" id="AUZ20629.1"/>
    </source>
</evidence>
<feature type="domain" description="Transposase InsH N-terminal" evidence="1">
    <location>
        <begin position="32"/>
        <end position="112"/>
    </location>
</feature>
<dbReference type="EMBL" id="MG719279">
    <property type="protein sequence ID" value="AUZ20629.1"/>
    <property type="molecule type" value="Genomic_DNA"/>
</dbReference>
<dbReference type="AlphaFoldDB" id="A0A3Q8DCM0"/>
<dbReference type="Pfam" id="PF13751">
    <property type="entry name" value="DDE_Tnp_1_6"/>
    <property type="match status" value="1"/>
</dbReference>
<sequence length="524" mass="61356">MKNNTEKNYSAKQGRLPVFIAESLEICDPVLAFDRIMEEIGIEQYLKPEGRSRIGRPGYCRVNMLKTILYGFMDTGYASLRELEDRCKVNLRYMYLMDSETPSYHCFGDFINEELTDGIEEIFRAVMAYIQEKDHVDMQHVYIDGTKLEANANKYSWVWRKGTEKSRYKLFGKVTALLSEINEEIVCTGVHIETGEEYTPEHLQELAERYAGMVGIDCQQFKHGRGHHKSVQQRRYEKLVVYAKKLSEYVEKLRICGTERNSYSKTDHDATFMRMKRDYMGNDQLLPGYNIQIAVADEYIAVMDVRQYRSDMDCFIPLMEKFKSLYGFYPRYPIADAGYGSYSNYIYCQEHGMEKFMKFPMYRKETEDEKYRSDPFRAVNFKTDAVGNLVCPNGKTFRFAYRKAVKDNLYGRQEEVYECEDCSGCPYAGQCKKTDRNRTICLNQELTSMHREVLKNLESVHGALLRMNRSIQAEGTFGILKQDRNYKRIVRRGLNFVKLELYLVSIGHNLYKFYNKSLRSQTAA</sequence>
<name>A0A3Q8DCM0_9BACT</name>
<evidence type="ECO:0000259" key="1">
    <source>
        <dbReference type="Pfam" id="PF05598"/>
    </source>
</evidence>
<evidence type="ECO:0000259" key="2">
    <source>
        <dbReference type="Pfam" id="PF13751"/>
    </source>
</evidence>
<dbReference type="PANTHER" id="PTHR33408">
    <property type="entry name" value="TRANSPOSASE"/>
    <property type="match status" value="1"/>
</dbReference>
<dbReference type="Pfam" id="PF05598">
    <property type="entry name" value="DUF772"/>
    <property type="match status" value="1"/>
</dbReference>
<dbReference type="InterPro" id="IPR025668">
    <property type="entry name" value="Tnp_DDE_dom"/>
</dbReference>
<dbReference type="InterPro" id="IPR047629">
    <property type="entry name" value="IS1182_transpos"/>
</dbReference>
<dbReference type="PANTHER" id="PTHR33408:SF2">
    <property type="entry name" value="TRANSPOSASE DDE DOMAIN-CONTAINING PROTEIN"/>
    <property type="match status" value="1"/>
</dbReference>
<proteinExistence type="predicted"/>